<comment type="caution">
    <text evidence="2">The sequence shown here is derived from an EMBL/GenBank/DDBJ whole genome shotgun (WGS) entry which is preliminary data.</text>
</comment>
<feature type="domain" description="ORC1/DEAH AAA+ ATPase" evidence="1">
    <location>
        <begin position="115"/>
        <end position="215"/>
    </location>
</feature>
<dbReference type="PRINTS" id="PR00364">
    <property type="entry name" value="DISEASERSIST"/>
</dbReference>
<organism evidence="2 3">
    <name type="scientific">Adonisia turfae CCMR0081</name>
    <dbReference type="NCBI Taxonomy" id="2292702"/>
    <lineage>
        <taxon>Bacteria</taxon>
        <taxon>Bacillati</taxon>
        <taxon>Cyanobacteriota</taxon>
        <taxon>Adonisia</taxon>
        <taxon>Adonisia turfae</taxon>
    </lineage>
</organism>
<reference evidence="2 3" key="1">
    <citation type="journal article" date="2020" name="Microb. Ecol.">
        <title>Ecogenomics of the Marine Benthic Filamentous Cyanobacterium Adonisia.</title>
        <authorList>
            <person name="Walter J.M."/>
            <person name="Coutinho F.H."/>
            <person name="Leomil L."/>
            <person name="Hargreaves P.I."/>
            <person name="Campeao M.E."/>
            <person name="Vieira V.V."/>
            <person name="Silva B.S."/>
            <person name="Fistarol G.O."/>
            <person name="Salomon P.S."/>
            <person name="Sawabe T."/>
            <person name="Mino S."/>
            <person name="Hosokawa M."/>
            <person name="Miyashita H."/>
            <person name="Maruyama F."/>
            <person name="van Verk M.C."/>
            <person name="Dutilh B.E."/>
            <person name="Thompson C.C."/>
            <person name="Thompson F.L."/>
        </authorList>
    </citation>
    <scope>NUCLEOTIDE SEQUENCE [LARGE SCALE GENOMIC DNA]</scope>
    <source>
        <strain evidence="2 3">CCMR0081</strain>
    </source>
</reference>
<name>A0A6M0RMU7_9CYAN</name>
<proteinExistence type="predicted"/>
<dbReference type="InterPro" id="IPR027417">
    <property type="entry name" value="P-loop_NTPase"/>
</dbReference>
<dbReference type="SUPFAM" id="SSF52540">
    <property type="entry name" value="P-loop containing nucleoside triphosphate hydrolases"/>
    <property type="match status" value="1"/>
</dbReference>
<dbReference type="Gene3D" id="3.40.50.300">
    <property type="entry name" value="P-loop containing nucleotide triphosphate hydrolases"/>
    <property type="match status" value="1"/>
</dbReference>
<dbReference type="InterPro" id="IPR049945">
    <property type="entry name" value="AAA_22"/>
</dbReference>
<dbReference type="GO" id="GO:0016887">
    <property type="term" value="F:ATP hydrolysis activity"/>
    <property type="evidence" value="ECO:0007669"/>
    <property type="project" value="InterPro"/>
</dbReference>
<sequence>MPRSLCVHPDHRTTVALSLERNGFLTQGDLAGHLEVALSTVNNFCRGIKVSVAKFEEICEALGLDPRVMIQPQETSVEETEPIQEADFDHFFAYDPLWVGRKSLTQELTTKVKGACRLLLITGIAGVGKTALAERLSVDLQENTRQLLRVNFDNQEKSTDFTSVAASLLETCGEVVTPDDRTDPQLLTRRLVQHLQATNYVIVIDSLEQILQGNEQDGWSEFKDSGFVAFFRAVLASDTFQSRFILTSQELPTQIAEIGSRYQNFWHCKPLSGLSEPEQYALFLRTGFAPESAPELLRIGKAYEGHPLALRIILGEIGSHPFYGNIAAYWQRYGHEIEAVEQAIAAAAEGATTGADDKWQLDRFTRALRRNVQQRLEQTFARLRQDAKYAYILLCEASVYRCPVPDDWWLSHLEDWQQSEVEQATALEILCDRYLVEEMTEGSQLMLKQHNLIRSVSLAHLKQLTFDG</sequence>
<protein>
    <submittedName>
        <fullName evidence="2">Helix-turn-helix domain-containing protein</fullName>
    </submittedName>
</protein>
<dbReference type="AlphaFoldDB" id="A0A6M0RMU7"/>
<dbReference type="CDD" id="cd00093">
    <property type="entry name" value="HTH_XRE"/>
    <property type="match status" value="1"/>
</dbReference>
<evidence type="ECO:0000313" key="3">
    <source>
        <dbReference type="Proteomes" id="UP000481033"/>
    </source>
</evidence>
<dbReference type="Pfam" id="PF13401">
    <property type="entry name" value="AAA_22"/>
    <property type="match status" value="1"/>
</dbReference>
<keyword evidence="3" id="KW-1185">Reference proteome</keyword>
<dbReference type="InterPro" id="IPR010982">
    <property type="entry name" value="Lambda_DNA-bd_dom_sf"/>
</dbReference>
<dbReference type="GO" id="GO:0003677">
    <property type="term" value="F:DNA binding"/>
    <property type="evidence" value="ECO:0007669"/>
    <property type="project" value="InterPro"/>
</dbReference>
<dbReference type="RefSeq" id="WP_163699592.1">
    <property type="nucleotide sequence ID" value="NZ_QXHD01000004.1"/>
</dbReference>
<evidence type="ECO:0000259" key="1">
    <source>
        <dbReference type="Pfam" id="PF13401"/>
    </source>
</evidence>
<dbReference type="InterPro" id="IPR001387">
    <property type="entry name" value="Cro/C1-type_HTH"/>
</dbReference>
<gene>
    <name evidence="2" type="ORF">DXZ20_17895</name>
</gene>
<accession>A0A6M0RMU7</accession>
<dbReference type="EMBL" id="QXHD01000004">
    <property type="protein sequence ID" value="NEZ57509.1"/>
    <property type="molecule type" value="Genomic_DNA"/>
</dbReference>
<dbReference type="SUPFAM" id="SSF47413">
    <property type="entry name" value="lambda repressor-like DNA-binding domains"/>
    <property type="match status" value="1"/>
</dbReference>
<evidence type="ECO:0000313" key="2">
    <source>
        <dbReference type="EMBL" id="NEZ57509.1"/>
    </source>
</evidence>
<dbReference type="Proteomes" id="UP000481033">
    <property type="component" value="Unassembled WGS sequence"/>
</dbReference>